<keyword evidence="2" id="KW-1185">Reference proteome</keyword>
<dbReference type="AlphaFoldDB" id="A0A9N9J3D5"/>
<sequence length="59" mass="6728">MKKLQKEGLGETDQLVALTLKLFCSLRDGNTAKLKVNDIFHQPNGRLSLILIYEKNNQQ</sequence>
<name>A0A9N9J3D5_9GLOM</name>
<proteinExistence type="predicted"/>
<protein>
    <submittedName>
        <fullName evidence="1">12530_t:CDS:1</fullName>
    </submittedName>
</protein>
<evidence type="ECO:0000313" key="2">
    <source>
        <dbReference type="Proteomes" id="UP000789396"/>
    </source>
</evidence>
<gene>
    <name evidence="1" type="ORF">RFULGI_LOCUS14484</name>
</gene>
<evidence type="ECO:0000313" key="1">
    <source>
        <dbReference type="EMBL" id="CAG8763332.1"/>
    </source>
</evidence>
<reference evidence="1" key="1">
    <citation type="submission" date="2021-06" db="EMBL/GenBank/DDBJ databases">
        <authorList>
            <person name="Kallberg Y."/>
            <person name="Tangrot J."/>
            <person name="Rosling A."/>
        </authorList>
    </citation>
    <scope>NUCLEOTIDE SEQUENCE</scope>
    <source>
        <strain evidence="1">IN212</strain>
    </source>
</reference>
<organism evidence="1 2">
    <name type="scientific">Racocetra fulgida</name>
    <dbReference type="NCBI Taxonomy" id="60492"/>
    <lineage>
        <taxon>Eukaryota</taxon>
        <taxon>Fungi</taxon>
        <taxon>Fungi incertae sedis</taxon>
        <taxon>Mucoromycota</taxon>
        <taxon>Glomeromycotina</taxon>
        <taxon>Glomeromycetes</taxon>
        <taxon>Diversisporales</taxon>
        <taxon>Gigasporaceae</taxon>
        <taxon>Racocetra</taxon>
    </lineage>
</organism>
<dbReference type="Proteomes" id="UP000789396">
    <property type="component" value="Unassembled WGS sequence"/>
</dbReference>
<comment type="caution">
    <text evidence="1">The sequence shown here is derived from an EMBL/GenBank/DDBJ whole genome shotgun (WGS) entry which is preliminary data.</text>
</comment>
<feature type="non-terminal residue" evidence="1">
    <location>
        <position position="59"/>
    </location>
</feature>
<accession>A0A9N9J3D5</accession>
<dbReference type="EMBL" id="CAJVPZ010042202">
    <property type="protein sequence ID" value="CAG8763332.1"/>
    <property type="molecule type" value="Genomic_DNA"/>
</dbReference>